<proteinExistence type="predicted"/>
<protein>
    <recommendedName>
        <fullName evidence="4">Carboxypeptidase inhibitor</fullName>
    </recommendedName>
</protein>
<evidence type="ECO:0000256" key="1">
    <source>
        <dbReference type="SAM" id="SignalP"/>
    </source>
</evidence>
<evidence type="ECO:0000313" key="2">
    <source>
        <dbReference type="EMBL" id="CAI5771400.1"/>
    </source>
</evidence>
<feature type="chain" id="PRO_5041249991" description="Carboxypeptidase inhibitor" evidence="1">
    <location>
        <begin position="21"/>
        <end position="111"/>
    </location>
</feature>
<evidence type="ECO:0000313" key="3">
    <source>
        <dbReference type="Proteomes" id="UP001178461"/>
    </source>
</evidence>
<dbReference type="AlphaFoldDB" id="A0AA35P3D1"/>
<name>A0AA35P3D1_9SAUR</name>
<keyword evidence="3" id="KW-1185">Reference proteome</keyword>
<dbReference type="SUPFAM" id="SSF57392">
    <property type="entry name" value="Defensin-like"/>
    <property type="match status" value="1"/>
</dbReference>
<evidence type="ECO:0008006" key="4">
    <source>
        <dbReference type="Google" id="ProtNLM"/>
    </source>
</evidence>
<gene>
    <name evidence="2" type="ORF">PODLI_1B024911</name>
</gene>
<sequence>MEKAHGFLFVLLCLGTLRESSFVYGYVKPTHIDHQECLKKGGRCLGRTSCEEQFVFYGHCQNGSRGICCKRDPEEYCKWRGGACTKNKCPPDSSSLHKCTKRVFCCRKRPK</sequence>
<organism evidence="2 3">
    <name type="scientific">Podarcis lilfordi</name>
    <name type="common">Lilford's wall lizard</name>
    <dbReference type="NCBI Taxonomy" id="74358"/>
    <lineage>
        <taxon>Eukaryota</taxon>
        <taxon>Metazoa</taxon>
        <taxon>Chordata</taxon>
        <taxon>Craniata</taxon>
        <taxon>Vertebrata</taxon>
        <taxon>Euteleostomi</taxon>
        <taxon>Lepidosauria</taxon>
        <taxon>Squamata</taxon>
        <taxon>Bifurcata</taxon>
        <taxon>Unidentata</taxon>
        <taxon>Episquamata</taxon>
        <taxon>Laterata</taxon>
        <taxon>Lacertibaenia</taxon>
        <taxon>Lacertidae</taxon>
        <taxon>Podarcis</taxon>
    </lineage>
</organism>
<reference evidence="2" key="1">
    <citation type="submission" date="2022-12" db="EMBL/GenBank/DDBJ databases">
        <authorList>
            <person name="Alioto T."/>
            <person name="Alioto T."/>
            <person name="Gomez Garrido J."/>
        </authorList>
    </citation>
    <scope>NUCLEOTIDE SEQUENCE</scope>
</reference>
<dbReference type="Proteomes" id="UP001178461">
    <property type="component" value="Chromosome 3"/>
</dbReference>
<feature type="signal peptide" evidence="1">
    <location>
        <begin position="1"/>
        <end position="20"/>
    </location>
</feature>
<keyword evidence="1" id="KW-0732">Signal</keyword>
<dbReference type="EMBL" id="OX395128">
    <property type="protein sequence ID" value="CAI5771400.1"/>
    <property type="molecule type" value="Genomic_DNA"/>
</dbReference>
<accession>A0AA35P3D1</accession>